<dbReference type="AlphaFoldDB" id="A0A397Y9T8"/>
<dbReference type="Proteomes" id="UP000264353">
    <property type="component" value="Chromosome A8"/>
</dbReference>
<gene>
    <name evidence="2" type="ORF">BRARA_H00978</name>
</gene>
<protein>
    <submittedName>
        <fullName evidence="2">Uncharacterized protein</fullName>
    </submittedName>
</protein>
<organism evidence="2 3">
    <name type="scientific">Brassica campestris</name>
    <name type="common">Field mustard</name>
    <dbReference type="NCBI Taxonomy" id="3711"/>
    <lineage>
        <taxon>Eukaryota</taxon>
        <taxon>Viridiplantae</taxon>
        <taxon>Streptophyta</taxon>
        <taxon>Embryophyta</taxon>
        <taxon>Tracheophyta</taxon>
        <taxon>Spermatophyta</taxon>
        <taxon>Magnoliopsida</taxon>
        <taxon>eudicotyledons</taxon>
        <taxon>Gunneridae</taxon>
        <taxon>Pentapetalae</taxon>
        <taxon>rosids</taxon>
        <taxon>malvids</taxon>
        <taxon>Brassicales</taxon>
        <taxon>Brassicaceae</taxon>
        <taxon>Brassiceae</taxon>
        <taxon>Brassica</taxon>
    </lineage>
</organism>
<feature type="compositionally biased region" description="Polar residues" evidence="1">
    <location>
        <begin position="92"/>
        <end position="104"/>
    </location>
</feature>
<feature type="region of interest" description="Disordered" evidence="1">
    <location>
        <begin position="89"/>
        <end position="108"/>
    </location>
</feature>
<feature type="region of interest" description="Disordered" evidence="1">
    <location>
        <begin position="1"/>
        <end position="20"/>
    </location>
</feature>
<feature type="non-terminal residue" evidence="2">
    <location>
        <position position="1"/>
    </location>
</feature>
<proteinExistence type="predicted"/>
<accession>A0A397Y9T8</accession>
<name>A0A397Y9T8_BRACM</name>
<feature type="region of interest" description="Disordered" evidence="1">
    <location>
        <begin position="244"/>
        <end position="283"/>
    </location>
</feature>
<dbReference type="EMBL" id="CM010635">
    <property type="protein sequence ID" value="RID50235.1"/>
    <property type="molecule type" value="Genomic_DNA"/>
</dbReference>
<feature type="compositionally biased region" description="Acidic residues" evidence="1">
    <location>
        <begin position="1"/>
        <end position="12"/>
    </location>
</feature>
<evidence type="ECO:0000313" key="3">
    <source>
        <dbReference type="Proteomes" id="UP000264353"/>
    </source>
</evidence>
<evidence type="ECO:0000313" key="2">
    <source>
        <dbReference type="EMBL" id="RID50235.1"/>
    </source>
</evidence>
<evidence type="ECO:0000256" key="1">
    <source>
        <dbReference type="SAM" id="MobiDB-lite"/>
    </source>
</evidence>
<reference evidence="2 3" key="1">
    <citation type="submission" date="2018-06" db="EMBL/GenBank/DDBJ databases">
        <title>WGS assembly of Brassica rapa FPsc.</title>
        <authorList>
            <person name="Bowman J."/>
            <person name="Kohchi T."/>
            <person name="Yamato K."/>
            <person name="Jenkins J."/>
            <person name="Shu S."/>
            <person name="Ishizaki K."/>
            <person name="Yamaoka S."/>
            <person name="Nishihama R."/>
            <person name="Nakamura Y."/>
            <person name="Berger F."/>
            <person name="Adam C."/>
            <person name="Aki S."/>
            <person name="Althoff F."/>
            <person name="Araki T."/>
            <person name="Arteaga-Vazquez M."/>
            <person name="Balasubrmanian S."/>
            <person name="Bauer D."/>
            <person name="Boehm C."/>
            <person name="Briginshaw L."/>
            <person name="Caballero-Perez J."/>
            <person name="Catarino B."/>
            <person name="Chen F."/>
            <person name="Chiyoda S."/>
            <person name="Chovatia M."/>
            <person name="Davies K."/>
            <person name="Delmans M."/>
            <person name="Demura T."/>
            <person name="Dierschke T."/>
            <person name="Dolan L."/>
            <person name="Dorantes-Acosta A."/>
            <person name="Eklund D."/>
            <person name="Florent S."/>
            <person name="Flores-Sandoval E."/>
            <person name="Fujiyama A."/>
            <person name="Fukuzawa H."/>
            <person name="Galik B."/>
            <person name="Grimanelli D."/>
            <person name="Grimwood J."/>
            <person name="Grossniklaus U."/>
            <person name="Hamada T."/>
            <person name="Haseloff J."/>
            <person name="Hetherington A."/>
            <person name="Higo A."/>
            <person name="Hirakawa Y."/>
            <person name="Hundley H."/>
            <person name="Ikeda Y."/>
            <person name="Inoue K."/>
            <person name="Inoue S."/>
            <person name="Ishida S."/>
            <person name="Jia Q."/>
            <person name="Kakita M."/>
            <person name="Kanazawa T."/>
            <person name="Kawai Y."/>
            <person name="Kawashima T."/>
            <person name="Kennedy M."/>
            <person name="Kinose K."/>
            <person name="Kinoshita T."/>
            <person name="Kohara Y."/>
            <person name="Koide E."/>
            <person name="Komatsu K."/>
            <person name="Kopischke S."/>
            <person name="Kubo M."/>
            <person name="Kyozuka J."/>
            <person name="Lagercrantz U."/>
            <person name="Lin S."/>
            <person name="Lindquist E."/>
            <person name="Lipzen A."/>
            <person name="Lu C."/>
            <person name="Luna E."/>
            <person name="Martienssen R."/>
            <person name="Minamino N."/>
            <person name="Mizutani M."/>
            <person name="Mizutani M."/>
            <person name="Mochizuki N."/>
            <person name="Monte I."/>
            <person name="Mosher R."/>
            <person name="Nagasaki H."/>
            <person name="Nakagami H."/>
            <person name="Naramoto S."/>
            <person name="Nishitani K."/>
            <person name="Ohtani M."/>
            <person name="Okamoto T."/>
            <person name="Okumura M."/>
            <person name="Phillips J."/>
            <person name="Pollak B."/>
            <person name="Reinders A."/>
            <person name="Roevekamp M."/>
            <person name="Sano R."/>
            <person name="Sawa S."/>
            <person name="Schmid M."/>
            <person name="Shirakawa M."/>
            <person name="Solano R."/>
            <person name="Spunde A."/>
            <person name="Suetsugu N."/>
            <person name="Sugano S."/>
            <person name="Sugiyama A."/>
            <person name="Sun R."/>
            <person name="Suzuki Y."/>
            <person name="Takenaka M."/>
            <person name="Takezawa D."/>
            <person name="Tomogane H."/>
            <person name="Tsuzuki M."/>
            <person name="Ueda T."/>
            <person name="Umeda M."/>
            <person name="Ward J."/>
            <person name="Watanabe Y."/>
            <person name="Yazaki K."/>
            <person name="Yokoyama R."/>
            <person name="Yoshitake Y."/>
            <person name="Yotsui I."/>
            <person name="Zachgo S."/>
            <person name="Schmutz J."/>
        </authorList>
    </citation>
    <scope>NUCLEOTIDE SEQUENCE [LARGE SCALE GENOMIC DNA]</scope>
    <source>
        <strain evidence="3">cv. B-3</strain>
    </source>
</reference>
<sequence>LEGDAVEEDSSDDLSPQTRSSRLVRKTRLICCLHGGHPSILLRFRTKRNQSSQYSGYIGLLTSQQQYVVQENIPPESFPYSVNIGGSDIPPFSSQQAQTPSQPDATPVERVVRKKWTPHDDEVLISAWLNTSKDAVIGNEQKSGTFWKRVGEYFAGATEAGEKTEHVHCKQRWHKINDHTNKFCAAFAAAERQVTSGQSDNDVLKVAHEIFYAKNGTKFTLEHAWCVLRYEHKWINLNPPKAAVSSKRKTGEDASEPSSTNVGEGEIRPEGVKAAKAGRNSSQGKAVENYKNMWELKMEDLAKKEKLSKLAILDSLLTRKESLSEREEAVKNILLAELF</sequence>
<dbReference type="PANTHER" id="PTHR45023">
    <property type="match status" value="1"/>
</dbReference>
<dbReference type="PANTHER" id="PTHR45023:SF4">
    <property type="entry name" value="GLYCINE-RICH PROTEIN-RELATED"/>
    <property type="match status" value="1"/>
</dbReference>